<evidence type="ECO:0000313" key="11">
    <source>
        <dbReference type="EMBL" id="CAD7635981.1"/>
    </source>
</evidence>
<reference evidence="11" key="1">
    <citation type="submission" date="2020-11" db="EMBL/GenBank/DDBJ databases">
        <authorList>
            <person name="Tran Van P."/>
        </authorList>
    </citation>
    <scope>NUCLEOTIDE SEQUENCE</scope>
</reference>
<dbReference type="OrthoDB" id="6500128at2759"/>
<keyword evidence="7 9" id="KW-1133">Transmembrane helix</keyword>
<evidence type="ECO:0000259" key="10">
    <source>
        <dbReference type="PROSITE" id="PS50929"/>
    </source>
</evidence>
<dbReference type="InterPro" id="IPR050173">
    <property type="entry name" value="ABC_transporter_C-like"/>
</dbReference>
<evidence type="ECO:0000256" key="7">
    <source>
        <dbReference type="ARBA" id="ARBA00022989"/>
    </source>
</evidence>
<keyword evidence="5" id="KW-0547">Nucleotide-binding</keyword>
<dbReference type="GO" id="GO:0016020">
    <property type="term" value="C:membrane"/>
    <property type="evidence" value="ECO:0007669"/>
    <property type="project" value="InterPro"/>
</dbReference>
<dbReference type="Gene3D" id="1.20.1560.10">
    <property type="entry name" value="ABC transporter type 1, transmembrane domain"/>
    <property type="match status" value="1"/>
</dbReference>
<feature type="transmembrane region" description="Helical" evidence="9">
    <location>
        <begin position="172"/>
        <end position="191"/>
    </location>
</feature>
<evidence type="ECO:0000256" key="6">
    <source>
        <dbReference type="ARBA" id="ARBA00022840"/>
    </source>
</evidence>
<dbReference type="EMBL" id="CAJPIZ010018129">
    <property type="protein sequence ID" value="CAG2116411.1"/>
    <property type="molecule type" value="Genomic_DNA"/>
</dbReference>
<organism evidence="11">
    <name type="scientific">Medioppia subpectinata</name>
    <dbReference type="NCBI Taxonomy" id="1979941"/>
    <lineage>
        <taxon>Eukaryota</taxon>
        <taxon>Metazoa</taxon>
        <taxon>Ecdysozoa</taxon>
        <taxon>Arthropoda</taxon>
        <taxon>Chelicerata</taxon>
        <taxon>Arachnida</taxon>
        <taxon>Acari</taxon>
        <taxon>Acariformes</taxon>
        <taxon>Sarcoptiformes</taxon>
        <taxon>Oribatida</taxon>
        <taxon>Brachypylina</taxon>
        <taxon>Oppioidea</taxon>
        <taxon>Oppiidae</taxon>
        <taxon>Medioppia</taxon>
    </lineage>
</organism>
<dbReference type="PROSITE" id="PS50929">
    <property type="entry name" value="ABC_TM1F"/>
    <property type="match status" value="1"/>
</dbReference>
<evidence type="ECO:0000256" key="1">
    <source>
        <dbReference type="ARBA" id="ARBA00004127"/>
    </source>
</evidence>
<dbReference type="GO" id="GO:0012505">
    <property type="term" value="C:endomembrane system"/>
    <property type="evidence" value="ECO:0007669"/>
    <property type="project" value="UniProtKB-SubCell"/>
</dbReference>
<dbReference type="GO" id="GO:0005524">
    <property type="term" value="F:ATP binding"/>
    <property type="evidence" value="ECO:0007669"/>
    <property type="project" value="UniProtKB-KW"/>
</dbReference>
<name>A0A7R9L8F2_9ACAR</name>
<dbReference type="Gene3D" id="3.40.50.300">
    <property type="entry name" value="P-loop containing nucleotide triphosphate hydrolases"/>
    <property type="match status" value="1"/>
</dbReference>
<dbReference type="InterPro" id="IPR011527">
    <property type="entry name" value="ABC1_TM_dom"/>
</dbReference>
<keyword evidence="8 9" id="KW-0472">Membrane</keyword>
<dbReference type="SUPFAM" id="SSF90123">
    <property type="entry name" value="ABC transporter transmembrane region"/>
    <property type="match status" value="1"/>
</dbReference>
<protein>
    <recommendedName>
        <fullName evidence="10">ABC transmembrane type-1 domain-containing protein</fullName>
    </recommendedName>
</protein>
<dbReference type="SUPFAM" id="SSF52540">
    <property type="entry name" value="P-loop containing nucleoside triphosphate hydrolases"/>
    <property type="match status" value="1"/>
</dbReference>
<keyword evidence="2" id="KW-0813">Transport</keyword>
<dbReference type="PANTHER" id="PTHR24223:SF443">
    <property type="entry name" value="MULTIDRUG-RESISTANCE LIKE PROTEIN 1, ISOFORM I"/>
    <property type="match status" value="1"/>
</dbReference>
<dbReference type="EMBL" id="OC872704">
    <property type="protein sequence ID" value="CAD7635981.1"/>
    <property type="molecule type" value="Genomic_DNA"/>
</dbReference>
<accession>A0A7R9L8F2</accession>
<dbReference type="AlphaFoldDB" id="A0A7R9L8F2"/>
<proteinExistence type="predicted"/>
<keyword evidence="6" id="KW-0067">ATP-binding</keyword>
<dbReference type="PANTHER" id="PTHR24223">
    <property type="entry name" value="ATP-BINDING CASSETTE SUB-FAMILY C"/>
    <property type="match status" value="1"/>
</dbReference>
<dbReference type="GO" id="GO:0140359">
    <property type="term" value="F:ABC-type transporter activity"/>
    <property type="evidence" value="ECO:0007669"/>
    <property type="project" value="InterPro"/>
</dbReference>
<feature type="transmembrane region" description="Helical" evidence="9">
    <location>
        <begin position="197"/>
        <end position="217"/>
    </location>
</feature>
<feature type="domain" description="ABC transmembrane type-1" evidence="10">
    <location>
        <begin position="65"/>
        <end position="302"/>
    </location>
</feature>
<evidence type="ECO:0000313" key="12">
    <source>
        <dbReference type="Proteomes" id="UP000759131"/>
    </source>
</evidence>
<sequence length="377" mass="42324">MNGYRKPLTTEDMWPLEAHNMASNCVQQFNKHWRPVTENKIKAPVNILPPILRTYGPSLALNSMLKLLSTLLTLSQPVILDRLITFLTASDQSVAEPDWIGYTYALLLFACPVLASVLDAQHGYWSNVIGLRIRTSITSILYEKAVKLSSNGRKDITAGDLVNLVSTDMKSIMFFLSFYHTLWVSPLKLLVSIGLLWAQLGAASLAGVIFMVIIVPINTYKTAIQGRLWTELRKLRGGRVSAITEILNHIKVLKLYAWEQCFIDKVTALRDREVDVLNQTFRSTVWTTFMFNSIGIVISIIIKKMNVYLNANEVNESFVDHKPNQRTPIVVKNGSFKWDNNCNDSVLKNINIEIERQSLVAVVGRVGAGKSSLLSAL</sequence>
<keyword evidence="4" id="KW-0677">Repeat</keyword>
<dbReference type="InterPro" id="IPR036640">
    <property type="entry name" value="ABC1_TM_sf"/>
</dbReference>
<keyword evidence="12" id="KW-1185">Reference proteome</keyword>
<comment type="subcellular location">
    <subcellularLocation>
        <location evidence="1">Endomembrane system</location>
        <topology evidence="1">Multi-pass membrane protein</topology>
    </subcellularLocation>
</comment>
<dbReference type="CDD" id="cd18579">
    <property type="entry name" value="ABC_6TM_ABCC_D1"/>
    <property type="match status" value="1"/>
</dbReference>
<evidence type="ECO:0000256" key="5">
    <source>
        <dbReference type="ARBA" id="ARBA00022741"/>
    </source>
</evidence>
<dbReference type="Proteomes" id="UP000759131">
    <property type="component" value="Unassembled WGS sequence"/>
</dbReference>
<evidence type="ECO:0000256" key="9">
    <source>
        <dbReference type="SAM" id="Phobius"/>
    </source>
</evidence>
<evidence type="ECO:0000256" key="4">
    <source>
        <dbReference type="ARBA" id="ARBA00022737"/>
    </source>
</evidence>
<evidence type="ECO:0000256" key="8">
    <source>
        <dbReference type="ARBA" id="ARBA00023136"/>
    </source>
</evidence>
<evidence type="ECO:0000256" key="3">
    <source>
        <dbReference type="ARBA" id="ARBA00022692"/>
    </source>
</evidence>
<dbReference type="InterPro" id="IPR044746">
    <property type="entry name" value="ABCC_6TM_D1"/>
</dbReference>
<evidence type="ECO:0000256" key="2">
    <source>
        <dbReference type="ARBA" id="ARBA00022448"/>
    </source>
</evidence>
<gene>
    <name evidence="11" type="ORF">OSB1V03_LOCUS16370</name>
</gene>
<feature type="non-terminal residue" evidence="11">
    <location>
        <position position="1"/>
    </location>
</feature>
<dbReference type="InterPro" id="IPR027417">
    <property type="entry name" value="P-loop_NTPase"/>
</dbReference>
<keyword evidence="3 9" id="KW-0812">Transmembrane</keyword>
<dbReference type="Pfam" id="PF00664">
    <property type="entry name" value="ABC_membrane"/>
    <property type="match status" value="1"/>
</dbReference>